<dbReference type="GO" id="GO:0009072">
    <property type="term" value="P:aromatic amino acid metabolic process"/>
    <property type="evidence" value="ECO:0007669"/>
    <property type="project" value="InterPro"/>
</dbReference>
<accession>A0A8T0DXJ1</accession>
<dbReference type="Proteomes" id="UP000699462">
    <property type="component" value="Unassembled WGS sequence"/>
</dbReference>
<dbReference type="PANTHER" id="PTHR11959:SF10">
    <property type="entry name" value="4-HYDROXYPHENYLPYRUVATE DIOXYGENASE-LIKE PROTEIN"/>
    <property type="match status" value="1"/>
</dbReference>
<evidence type="ECO:0000256" key="3">
    <source>
        <dbReference type="ARBA" id="ARBA00022737"/>
    </source>
</evidence>
<sequence>MSLIRSVHHLQFACKDVWHTYQVFTGGFGYHFHCMSKHGNYVNLVLKNGTSLVMLSESGKAAMYDHPNPYLYEVTNRYMQRDKPFDIALEVHDVNQVCDRLRRFGGGVDNVLLDPVTHSDYHGKIDMAVVRSCFPGVLHTVLNTSRYNGLFLPGYTVPELGAEPTLKRKLQEQKSEIHSDPANVVCLDHIAMACHTGESDQMIRWYDEVFGMKRASVNVSDDEVDGFMVKHNDTGMRLKAITPTENVSESTQKSVNSCNLVLVEPLEQSGPNQVTRFLDANDGPGIQHIGLAVSDIFKAVSACRTGGIRFIDPPETYYDQLSQNPSFPHSHVSMDKLRKAGILLDTEVTALSELHPTVDVAFIMQIFTSALFERDAFFMELIQRHAGASGFGAGNITALWLATEAALNADRRRANRCPST</sequence>
<keyword evidence="4" id="KW-0408">Iron</keyword>
<dbReference type="InterPro" id="IPR037523">
    <property type="entry name" value="VOC_core"/>
</dbReference>
<dbReference type="PANTHER" id="PTHR11959">
    <property type="entry name" value="4-HYDROXYPHENYLPYRUVATE DIOXYGENASE"/>
    <property type="match status" value="1"/>
</dbReference>
<evidence type="ECO:0000259" key="5">
    <source>
        <dbReference type="PROSITE" id="PS51819"/>
    </source>
</evidence>
<comment type="similarity">
    <text evidence="2">Belongs to the 4HPPD family.</text>
</comment>
<dbReference type="OrthoDB" id="414569at2759"/>
<organism evidence="6 7">
    <name type="scientific">Paragonimus westermani</name>
    <dbReference type="NCBI Taxonomy" id="34504"/>
    <lineage>
        <taxon>Eukaryota</taxon>
        <taxon>Metazoa</taxon>
        <taxon>Spiralia</taxon>
        <taxon>Lophotrochozoa</taxon>
        <taxon>Platyhelminthes</taxon>
        <taxon>Trematoda</taxon>
        <taxon>Digenea</taxon>
        <taxon>Plagiorchiida</taxon>
        <taxon>Troglotremata</taxon>
        <taxon>Troglotrematidae</taxon>
        <taxon>Paragonimus</taxon>
    </lineage>
</organism>
<dbReference type="EMBL" id="JTDF01000176">
    <property type="protein sequence ID" value="KAF8572096.1"/>
    <property type="molecule type" value="Genomic_DNA"/>
</dbReference>
<dbReference type="AlphaFoldDB" id="A0A8T0DXJ1"/>
<evidence type="ECO:0000256" key="1">
    <source>
        <dbReference type="ARBA" id="ARBA00001962"/>
    </source>
</evidence>
<comment type="caution">
    <text evidence="6">The sequence shown here is derived from an EMBL/GenBank/DDBJ whole genome shotgun (WGS) entry which is preliminary data.</text>
</comment>
<evidence type="ECO:0000256" key="2">
    <source>
        <dbReference type="ARBA" id="ARBA00005877"/>
    </source>
</evidence>
<proteinExistence type="inferred from homology"/>
<evidence type="ECO:0000256" key="4">
    <source>
        <dbReference type="ARBA" id="ARBA00023004"/>
    </source>
</evidence>
<gene>
    <name evidence="6" type="ORF">P879_04523</name>
</gene>
<feature type="domain" description="VOC" evidence="5">
    <location>
        <begin position="186"/>
        <end position="357"/>
    </location>
</feature>
<dbReference type="SUPFAM" id="SSF54593">
    <property type="entry name" value="Glyoxalase/Bleomycin resistance protein/Dihydroxybiphenyl dioxygenase"/>
    <property type="match status" value="1"/>
</dbReference>
<dbReference type="Gene3D" id="3.10.180.10">
    <property type="entry name" value="2,3-Dihydroxybiphenyl 1,2-Dioxygenase, domain 1"/>
    <property type="match status" value="2"/>
</dbReference>
<keyword evidence="3" id="KW-0677">Repeat</keyword>
<dbReference type="InterPro" id="IPR029068">
    <property type="entry name" value="Glyas_Bleomycin-R_OHBP_Dase"/>
</dbReference>
<evidence type="ECO:0000313" key="6">
    <source>
        <dbReference type="EMBL" id="KAF8572096.1"/>
    </source>
</evidence>
<dbReference type="PROSITE" id="PS51819">
    <property type="entry name" value="VOC"/>
    <property type="match status" value="1"/>
</dbReference>
<evidence type="ECO:0000313" key="7">
    <source>
        <dbReference type="Proteomes" id="UP000699462"/>
    </source>
</evidence>
<comment type="cofactor">
    <cofactor evidence="1">
        <name>Fe cation</name>
        <dbReference type="ChEBI" id="CHEBI:24875"/>
    </cofactor>
</comment>
<name>A0A8T0DXJ1_9TREM</name>
<dbReference type="GO" id="GO:0003868">
    <property type="term" value="F:4-hydroxyphenylpyruvate dioxygenase activity"/>
    <property type="evidence" value="ECO:0007669"/>
    <property type="project" value="InterPro"/>
</dbReference>
<protein>
    <recommendedName>
        <fullName evidence="5">VOC domain-containing protein</fullName>
    </recommendedName>
</protein>
<keyword evidence="7" id="KW-1185">Reference proteome</keyword>
<dbReference type="Pfam" id="PF13669">
    <property type="entry name" value="Glyoxalase_4"/>
    <property type="match status" value="1"/>
</dbReference>
<reference evidence="6 7" key="1">
    <citation type="submission" date="2019-07" db="EMBL/GenBank/DDBJ databases">
        <title>Annotation for the trematode Paragonimus westermani.</title>
        <authorList>
            <person name="Choi Y.-J."/>
        </authorList>
    </citation>
    <scope>NUCLEOTIDE SEQUENCE [LARGE SCALE GENOMIC DNA]</scope>
    <source>
        <strain evidence="6">180907_Pwestermani</strain>
    </source>
</reference>
<dbReference type="InterPro" id="IPR005956">
    <property type="entry name" value="4OHPhenylPyrv_dOase"/>
</dbReference>